<name>A0ABW2L503_9BACT</name>
<dbReference type="InterPro" id="IPR028098">
    <property type="entry name" value="Glyco_trans_4-like_N"/>
</dbReference>
<accession>A0ABW2L503</accession>
<comment type="caution">
    <text evidence="3">The sequence shown here is derived from an EMBL/GenBank/DDBJ whole genome shotgun (WGS) entry which is preliminary data.</text>
</comment>
<organism evidence="3 4">
    <name type="scientific">Haloferula chungangensis</name>
    <dbReference type="NCBI Taxonomy" id="1048331"/>
    <lineage>
        <taxon>Bacteria</taxon>
        <taxon>Pseudomonadati</taxon>
        <taxon>Verrucomicrobiota</taxon>
        <taxon>Verrucomicrobiia</taxon>
        <taxon>Verrucomicrobiales</taxon>
        <taxon>Verrucomicrobiaceae</taxon>
        <taxon>Haloferula</taxon>
    </lineage>
</organism>
<gene>
    <name evidence="3" type="ORF">ACFQY0_05740</name>
</gene>
<dbReference type="PANTHER" id="PTHR12526:SF638">
    <property type="entry name" value="SPORE COAT PROTEIN SA"/>
    <property type="match status" value="1"/>
</dbReference>
<feature type="domain" description="Glycosyl transferase family 1" evidence="1">
    <location>
        <begin position="186"/>
        <end position="337"/>
    </location>
</feature>
<sequence length="364" mass="40520">MKVLQVLPELNSGGVERGTLELGAYLVEKGHESLVLSGGGRQVAELEAAGSRHITLPVGKKSLGTLFLVKQVRQLLIEEKPDILHLRSRVPAWLLWLAWRKLPAESRPKLVTTVHGFYSVSRWSEIMCRGERVICVSESIRDYVRSSYPKTPDEILRVIPRGVDPAVYPFGFKPGPDWQQAFDEEFPNTVGKRLITLPGRITRLKGHSDFIQIFKQLAEDPSLHGLVVGGAHPRKREYESEIHQAVIDAGLSDRITFTGNRSDLREILSISALVLSLTSQPESFGRTTIEALSLGIPVAGYALGGVKEQLEILYPQGLLPALEPDAALPIIKELLRHPPEVVRENPFTLERMLSGTLDVYRELI</sequence>
<dbReference type="PANTHER" id="PTHR12526">
    <property type="entry name" value="GLYCOSYLTRANSFERASE"/>
    <property type="match status" value="1"/>
</dbReference>
<feature type="domain" description="Glycosyltransferase subfamily 4-like N-terminal" evidence="2">
    <location>
        <begin position="13"/>
        <end position="166"/>
    </location>
</feature>
<dbReference type="CDD" id="cd03819">
    <property type="entry name" value="GT4_WavL-like"/>
    <property type="match status" value="1"/>
</dbReference>
<dbReference type="Gene3D" id="3.40.50.2000">
    <property type="entry name" value="Glycogen Phosphorylase B"/>
    <property type="match status" value="2"/>
</dbReference>
<dbReference type="SUPFAM" id="SSF53756">
    <property type="entry name" value="UDP-Glycosyltransferase/glycogen phosphorylase"/>
    <property type="match status" value="1"/>
</dbReference>
<keyword evidence="4" id="KW-1185">Reference proteome</keyword>
<dbReference type="Pfam" id="PF00534">
    <property type="entry name" value="Glycos_transf_1"/>
    <property type="match status" value="1"/>
</dbReference>
<protein>
    <submittedName>
        <fullName evidence="3">Glycosyltransferase family 4 protein</fullName>
    </submittedName>
</protein>
<evidence type="ECO:0000259" key="1">
    <source>
        <dbReference type="Pfam" id="PF00534"/>
    </source>
</evidence>
<dbReference type="Proteomes" id="UP001596472">
    <property type="component" value="Unassembled WGS sequence"/>
</dbReference>
<dbReference type="RefSeq" id="WP_379710179.1">
    <property type="nucleotide sequence ID" value="NZ_JBHTBS010000002.1"/>
</dbReference>
<dbReference type="Pfam" id="PF13439">
    <property type="entry name" value="Glyco_transf_4"/>
    <property type="match status" value="1"/>
</dbReference>
<proteinExistence type="predicted"/>
<evidence type="ECO:0000259" key="2">
    <source>
        <dbReference type="Pfam" id="PF13439"/>
    </source>
</evidence>
<dbReference type="InterPro" id="IPR001296">
    <property type="entry name" value="Glyco_trans_1"/>
</dbReference>
<reference evidence="4" key="1">
    <citation type="journal article" date="2019" name="Int. J. Syst. Evol. Microbiol.">
        <title>The Global Catalogue of Microorganisms (GCM) 10K type strain sequencing project: providing services to taxonomists for standard genome sequencing and annotation.</title>
        <authorList>
            <consortium name="The Broad Institute Genomics Platform"/>
            <consortium name="The Broad Institute Genome Sequencing Center for Infectious Disease"/>
            <person name="Wu L."/>
            <person name="Ma J."/>
        </authorList>
    </citation>
    <scope>NUCLEOTIDE SEQUENCE [LARGE SCALE GENOMIC DNA]</scope>
    <source>
        <strain evidence="4">CGMCC 4.1467</strain>
    </source>
</reference>
<evidence type="ECO:0000313" key="3">
    <source>
        <dbReference type="EMBL" id="MFC7336670.1"/>
    </source>
</evidence>
<evidence type="ECO:0000313" key="4">
    <source>
        <dbReference type="Proteomes" id="UP001596472"/>
    </source>
</evidence>
<dbReference type="EMBL" id="JBHTBS010000002">
    <property type="protein sequence ID" value="MFC7336670.1"/>
    <property type="molecule type" value="Genomic_DNA"/>
</dbReference>